<evidence type="ECO:0000313" key="2">
    <source>
        <dbReference type="Proteomes" id="UP000184164"/>
    </source>
</evidence>
<gene>
    <name evidence="1" type="ORF">SAMN05444274_105239</name>
</gene>
<name>A0A1M5BPH9_9BACT</name>
<dbReference type="EMBL" id="FQUM01000005">
    <property type="protein sequence ID" value="SHF44306.1"/>
    <property type="molecule type" value="Genomic_DNA"/>
</dbReference>
<dbReference type="AlphaFoldDB" id="A0A1M5BPH9"/>
<accession>A0A1M5BPH9</accession>
<protein>
    <submittedName>
        <fullName evidence="1">Uncharacterized protein</fullName>
    </submittedName>
</protein>
<reference evidence="1 2" key="1">
    <citation type="submission" date="2016-11" db="EMBL/GenBank/DDBJ databases">
        <authorList>
            <person name="Jaros S."/>
            <person name="Januszkiewicz K."/>
            <person name="Wedrychowicz H."/>
        </authorList>
    </citation>
    <scope>NUCLEOTIDE SEQUENCE [LARGE SCALE GENOMIC DNA]</scope>
    <source>
        <strain evidence="1 2">DSM 26910</strain>
    </source>
</reference>
<proteinExistence type="predicted"/>
<keyword evidence="2" id="KW-1185">Reference proteome</keyword>
<evidence type="ECO:0000313" key="1">
    <source>
        <dbReference type="EMBL" id="SHF44306.1"/>
    </source>
</evidence>
<organism evidence="1 2">
    <name type="scientific">Mariniphaga anaerophila</name>
    <dbReference type="NCBI Taxonomy" id="1484053"/>
    <lineage>
        <taxon>Bacteria</taxon>
        <taxon>Pseudomonadati</taxon>
        <taxon>Bacteroidota</taxon>
        <taxon>Bacteroidia</taxon>
        <taxon>Marinilabiliales</taxon>
        <taxon>Prolixibacteraceae</taxon>
        <taxon>Mariniphaga</taxon>
    </lineage>
</organism>
<dbReference type="Proteomes" id="UP000184164">
    <property type="component" value="Unassembled WGS sequence"/>
</dbReference>
<dbReference type="STRING" id="1484053.SAMN05444274_105239"/>
<sequence length="182" mass="20757">MFVVATAFAVQLPAMNVIPVQDDKALIAFETLSPANFELLIKNDRGEILFSKKSDSPVQEFRTVFDLKFLENGNYKVCLCHGNCRLAREITISDTHLAVGSETRAYCPYYAFEDNLLKVSYLNNFQKNVFLNIYRDGKFVTGKKLGKEVFIQKALDLSKLEKGTYEVVLSNNNNDYEFIVKK</sequence>